<comment type="caution">
    <text evidence="2">The sequence shown here is derived from an EMBL/GenBank/DDBJ whole genome shotgun (WGS) entry which is preliminary data.</text>
</comment>
<sequence length="139" mass="16113">QKKDKDSGPDEQHQKATPDEQHTSPVEDAEKEKKRLKEAEEKRMEEIKPKIMKRNAKEERIAKGKETRGKGDYPTMDDVLSDWDSEKDRKKETKEDEQKSKIVTNLEDVDDSKKNDQKQAESGGAEEDKKEGKSDQKLR</sequence>
<evidence type="ECO:0000313" key="2">
    <source>
        <dbReference type="EMBL" id="CAG9529529.1"/>
    </source>
</evidence>
<dbReference type="Proteomes" id="UP000746747">
    <property type="component" value="Unassembled WGS sequence"/>
</dbReference>
<feature type="compositionally biased region" description="Basic and acidic residues" evidence="1">
    <location>
        <begin position="28"/>
        <end position="71"/>
    </location>
</feature>
<feature type="region of interest" description="Disordered" evidence="1">
    <location>
        <begin position="1"/>
        <end position="139"/>
    </location>
</feature>
<organism evidence="2 3">
    <name type="scientific">Cercopithifilaria johnstoni</name>
    <dbReference type="NCBI Taxonomy" id="2874296"/>
    <lineage>
        <taxon>Eukaryota</taxon>
        <taxon>Metazoa</taxon>
        <taxon>Ecdysozoa</taxon>
        <taxon>Nematoda</taxon>
        <taxon>Chromadorea</taxon>
        <taxon>Rhabditida</taxon>
        <taxon>Spirurina</taxon>
        <taxon>Spiruromorpha</taxon>
        <taxon>Filarioidea</taxon>
        <taxon>Onchocercidae</taxon>
        <taxon>Cercopithifilaria</taxon>
    </lineage>
</organism>
<evidence type="ECO:0000256" key="1">
    <source>
        <dbReference type="SAM" id="MobiDB-lite"/>
    </source>
</evidence>
<gene>
    <name evidence="2" type="ORF">CJOHNSTONI_LOCUS100</name>
</gene>
<dbReference type="AlphaFoldDB" id="A0A8J2LY33"/>
<proteinExistence type="predicted"/>
<keyword evidence="3" id="KW-1185">Reference proteome</keyword>
<reference evidence="2" key="1">
    <citation type="submission" date="2021-09" db="EMBL/GenBank/DDBJ databases">
        <authorList>
            <consortium name="Pathogen Informatics"/>
        </authorList>
    </citation>
    <scope>NUCLEOTIDE SEQUENCE</scope>
</reference>
<feature type="compositionally biased region" description="Basic and acidic residues" evidence="1">
    <location>
        <begin position="126"/>
        <end position="139"/>
    </location>
</feature>
<feature type="non-terminal residue" evidence="2">
    <location>
        <position position="139"/>
    </location>
</feature>
<protein>
    <submittedName>
        <fullName evidence="2">Uncharacterized protein</fullName>
    </submittedName>
</protein>
<dbReference type="EMBL" id="CAKAEH010000021">
    <property type="protein sequence ID" value="CAG9529529.1"/>
    <property type="molecule type" value="Genomic_DNA"/>
</dbReference>
<feature type="compositionally biased region" description="Basic and acidic residues" evidence="1">
    <location>
        <begin position="1"/>
        <end position="22"/>
    </location>
</feature>
<name>A0A8J2LY33_9BILA</name>
<evidence type="ECO:0000313" key="3">
    <source>
        <dbReference type="Proteomes" id="UP000746747"/>
    </source>
</evidence>
<accession>A0A8J2LY33</accession>
<dbReference type="OrthoDB" id="5863381at2759"/>
<feature type="compositionally biased region" description="Basic and acidic residues" evidence="1">
    <location>
        <begin position="84"/>
        <end position="100"/>
    </location>
</feature>